<evidence type="ECO:0000259" key="6">
    <source>
        <dbReference type="Pfam" id="PF05726"/>
    </source>
</evidence>
<evidence type="ECO:0000256" key="4">
    <source>
        <dbReference type="SAM" id="MobiDB-lite"/>
    </source>
</evidence>
<feature type="domain" description="Pirin C-terminal" evidence="6">
    <location>
        <begin position="221"/>
        <end position="322"/>
    </location>
</feature>
<evidence type="ECO:0000256" key="2">
    <source>
        <dbReference type="PIRSR" id="PIRSR006232-1"/>
    </source>
</evidence>
<organism evidence="7 8">
    <name type="scientific">Labilithrix luteola</name>
    <dbReference type="NCBI Taxonomy" id="1391654"/>
    <lineage>
        <taxon>Bacteria</taxon>
        <taxon>Pseudomonadati</taxon>
        <taxon>Myxococcota</taxon>
        <taxon>Polyangia</taxon>
        <taxon>Polyangiales</taxon>
        <taxon>Labilitrichaceae</taxon>
        <taxon>Labilithrix</taxon>
    </lineage>
</organism>
<dbReference type="PANTHER" id="PTHR13903:SF8">
    <property type="entry name" value="PIRIN"/>
    <property type="match status" value="1"/>
</dbReference>
<feature type="binding site" evidence="2">
    <location>
        <position position="106"/>
    </location>
    <ligand>
        <name>Fe cation</name>
        <dbReference type="ChEBI" id="CHEBI:24875"/>
    </ligand>
</feature>
<dbReference type="PATRIC" id="fig|1391654.3.peg.10890"/>
<dbReference type="InterPro" id="IPR006311">
    <property type="entry name" value="TAT_signal"/>
</dbReference>
<dbReference type="GO" id="GO:0046872">
    <property type="term" value="F:metal ion binding"/>
    <property type="evidence" value="ECO:0007669"/>
    <property type="project" value="UniProtKB-KW"/>
</dbReference>
<dbReference type="InterPro" id="IPR014710">
    <property type="entry name" value="RmlC-like_jellyroll"/>
</dbReference>
<dbReference type="AlphaFoldDB" id="A0A0K1QF72"/>
<dbReference type="InterPro" id="IPR003829">
    <property type="entry name" value="Pirin_N_dom"/>
</dbReference>
<evidence type="ECO:0000256" key="1">
    <source>
        <dbReference type="ARBA" id="ARBA00008416"/>
    </source>
</evidence>
<dbReference type="SUPFAM" id="SSF51182">
    <property type="entry name" value="RmlC-like cupins"/>
    <property type="match status" value="1"/>
</dbReference>
<dbReference type="InterPro" id="IPR008778">
    <property type="entry name" value="Pirin_C_dom"/>
</dbReference>
<dbReference type="InterPro" id="IPR011051">
    <property type="entry name" value="RmlC_Cupin_sf"/>
</dbReference>
<protein>
    <submittedName>
        <fullName evidence="7">Pirin</fullName>
    </submittedName>
</protein>
<dbReference type="STRING" id="1391654.AKJ09_10748"/>
<keyword evidence="2" id="KW-0408">Iron</keyword>
<dbReference type="PROSITE" id="PS51257">
    <property type="entry name" value="PROKAR_LIPOPROTEIN"/>
    <property type="match status" value="1"/>
</dbReference>
<comment type="cofactor">
    <cofactor evidence="2">
        <name>Fe cation</name>
        <dbReference type="ChEBI" id="CHEBI:24875"/>
    </cofactor>
    <text evidence="2">Binds 1 Fe cation per subunit.</text>
</comment>
<comment type="similarity">
    <text evidence="1 3">Belongs to the pirin family.</text>
</comment>
<dbReference type="Gene3D" id="2.60.120.10">
    <property type="entry name" value="Jelly Rolls"/>
    <property type="match status" value="2"/>
</dbReference>
<keyword evidence="2" id="KW-0479">Metal-binding</keyword>
<dbReference type="PIRSF" id="PIRSF006232">
    <property type="entry name" value="Pirin"/>
    <property type="match status" value="1"/>
</dbReference>
<dbReference type="RefSeq" id="WP_240488887.1">
    <property type="nucleotide sequence ID" value="NZ_CP012333.1"/>
</dbReference>
<feature type="binding site" evidence="2">
    <location>
        <position position="104"/>
    </location>
    <ligand>
        <name>Fe cation</name>
        <dbReference type="ChEBI" id="CHEBI:24875"/>
    </ligand>
</feature>
<dbReference type="KEGG" id="llu:AKJ09_10748"/>
<dbReference type="Pfam" id="PF05726">
    <property type="entry name" value="Pirin_C"/>
    <property type="match status" value="1"/>
</dbReference>
<reference evidence="7 8" key="1">
    <citation type="submission" date="2015-08" db="EMBL/GenBank/DDBJ databases">
        <authorList>
            <person name="Babu N.S."/>
            <person name="Beckwith C.J."/>
            <person name="Beseler K.G."/>
            <person name="Brison A."/>
            <person name="Carone J.V."/>
            <person name="Caskin T.P."/>
            <person name="Diamond M."/>
            <person name="Durham M.E."/>
            <person name="Foxe J.M."/>
            <person name="Go M."/>
            <person name="Henderson B.A."/>
            <person name="Jones I.B."/>
            <person name="McGettigan J.A."/>
            <person name="Micheletti S.J."/>
            <person name="Nasrallah M.E."/>
            <person name="Ortiz D."/>
            <person name="Piller C.R."/>
            <person name="Privatt S.R."/>
            <person name="Schneider S.L."/>
            <person name="Sharp S."/>
            <person name="Smith T.C."/>
            <person name="Stanton J.D."/>
            <person name="Ullery H.E."/>
            <person name="Wilson R.J."/>
            <person name="Serrano M.G."/>
            <person name="Buck G."/>
            <person name="Lee V."/>
            <person name="Wang Y."/>
            <person name="Carvalho R."/>
            <person name="Voegtly L."/>
            <person name="Shi R."/>
            <person name="Duckworth R."/>
            <person name="Johnson A."/>
            <person name="Loviza R."/>
            <person name="Walstead R."/>
            <person name="Shah Z."/>
            <person name="Kiflezghi M."/>
            <person name="Wade K."/>
            <person name="Ball S.L."/>
            <person name="Bradley K.W."/>
            <person name="Asai D.J."/>
            <person name="Bowman C.A."/>
            <person name="Russell D.A."/>
            <person name="Pope W.H."/>
            <person name="Jacobs-Sera D."/>
            <person name="Hendrix R.W."/>
            <person name="Hatfull G.F."/>
        </authorList>
    </citation>
    <scope>NUCLEOTIDE SEQUENCE [LARGE SCALE GENOMIC DNA]</scope>
    <source>
        <strain evidence="7 8">DSM 27648</strain>
    </source>
</reference>
<dbReference type="Proteomes" id="UP000064967">
    <property type="component" value="Chromosome"/>
</dbReference>
<dbReference type="CDD" id="cd02247">
    <property type="entry name" value="cupin_pirin_C"/>
    <property type="match status" value="1"/>
</dbReference>
<dbReference type="InterPro" id="IPR012093">
    <property type="entry name" value="Pirin"/>
</dbReference>
<keyword evidence="8" id="KW-1185">Reference proteome</keyword>
<dbReference type="CDD" id="cd02909">
    <property type="entry name" value="cupin_pirin_N"/>
    <property type="match status" value="1"/>
</dbReference>
<feature type="binding site" evidence="2">
    <location>
        <position position="148"/>
    </location>
    <ligand>
        <name>Fe cation</name>
        <dbReference type="ChEBI" id="CHEBI:24875"/>
    </ligand>
</feature>
<feature type="binding site" evidence="2">
    <location>
        <position position="150"/>
    </location>
    <ligand>
        <name>Fe cation</name>
        <dbReference type="ChEBI" id="CHEBI:24875"/>
    </ligand>
</feature>
<feature type="domain" description="Pirin N-terminal" evidence="5">
    <location>
        <begin position="66"/>
        <end position="166"/>
    </location>
</feature>
<accession>A0A0K1QF72</accession>
<sequence>MRISRREALAGSAATLASLGAATAACRTDSPRLDDSRQARPTAASSNERSVVKLVPAQRTMDGAGVRLKRALGGSALPMLDPFLLLDEFQSDDPNDYLAGFPDHPHRGFETVTYMIDGAMEHKDSVGNRGRLVSGSAQWMTAGHGIVHSEMPKQERGLMWGYQLWVNLPRSRKMIRPRYQDIGPGRIPEIEHEGARIRVVAGEAFGTTGPVEGIDVEPVFLDVAMKKGMTFSTPLPPDHNAFVYVADGAVRLGPSRTEASRGTLALLGSGDRFSAMCDADSGRMLVLAGRPIGEPVARRGPFVMNTEDEIKQAWEDYRSGRLVGG</sequence>
<evidence type="ECO:0000256" key="3">
    <source>
        <dbReference type="RuleBase" id="RU003457"/>
    </source>
</evidence>
<dbReference type="Pfam" id="PF02678">
    <property type="entry name" value="Pirin"/>
    <property type="match status" value="1"/>
</dbReference>
<dbReference type="PANTHER" id="PTHR13903">
    <property type="entry name" value="PIRIN-RELATED"/>
    <property type="match status" value="1"/>
</dbReference>
<name>A0A0K1QF72_9BACT</name>
<evidence type="ECO:0000313" key="7">
    <source>
        <dbReference type="EMBL" id="AKV04085.1"/>
    </source>
</evidence>
<feature type="region of interest" description="Disordered" evidence="4">
    <location>
        <begin position="28"/>
        <end position="49"/>
    </location>
</feature>
<proteinExistence type="inferred from homology"/>
<dbReference type="EMBL" id="CP012333">
    <property type="protein sequence ID" value="AKV04085.1"/>
    <property type="molecule type" value="Genomic_DNA"/>
</dbReference>
<dbReference type="PROSITE" id="PS51318">
    <property type="entry name" value="TAT"/>
    <property type="match status" value="1"/>
</dbReference>
<evidence type="ECO:0000259" key="5">
    <source>
        <dbReference type="Pfam" id="PF02678"/>
    </source>
</evidence>
<evidence type="ECO:0000313" key="8">
    <source>
        <dbReference type="Proteomes" id="UP000064967"/>
    </source>
</evidence>
<feature type="compositionally biased region" description="Basic and acidic residues" evidence="4">
    <location>
        <begin position="29"/>
        <end position="38"/>
    </location>
</feature>
<gene>
    <name evidence="7" type="ORF">AKJ09_10748</name>
</gene>